<dbReference type="Proteomes" id="UP000681722">
    <property type="component" value="Unassembled WGS sequence"/>
</dbReference>
<keyword evidence="4" id="KW-1185">Reference proteome</keyword>
<dbReference type="AlphaFoldDB" id="A0A815B922"/>
<feature type="non-terminal residue" evidence="2">
    <location>
        <position position="1"/>
    </location>
</feature>
<reference evidence="2" key="1">
    <citation type="submission" date="2021-02" db="EMBL/GenBank/DDBJ databases">
        <authorList>
            <person name="Nowell W R."/>
        </authorList>
    </citation>
    <scope>NUCLEOTIDE SEQUENCE</scope>
</reference>
<gene>
    <name evidence="2" type="ORF">GPM918_LOCUS26888</name>
    <name evidence="3" type="ORF">SRO942_LOCUS27113</name>
</gene>
<evidence type="ECO:0000313" key="4">
    <source>
        <dbReference type="Proteomes" id="UP000663829"/>
    </source>
</evidence>
<dbReference type="Proteomes" id="UP000663829">
    <property type="component" value="Unassembled WGS sequence"/>
</dbReference>
<accession>A0A815B922</accession>
<evidence type="ECO:0000313" key="3">
    <source>
        <dbReference type="EMBL" id="CAF4050730.1"/>
    </source>
</evidence>
<feature type="region of interest" description="Disordered" evidence="1">
    <location>
        <begin position="206"/>
        <end position="265"/>
    </location>
</feature>
<evidence type="ECO:0000313" key="2">
    <source>
        <dbReference type="EMBL" id="CAF1266942.1"/>
    </source>
</evidence>
<evidence type="ECO:0000256" key="1">
    <source>
        <dbReference type="SAM" id="MobiDB-lite"/>
    </source>
</evidence>
<protein>
    <submittedName>
        <fullName evidence="2">Uncharacterized protein</fullName>
    </submittedName>
</protein>
<proteinExistence type="predicted"/>
<organism evidence="2 4">
    <name type="scientific">Didymodactylos carnosus</name>
    <dbReference type="NCBI Taxonomy" id="1234261"/>
    <lineage>
        <taxon>Eukaryota</taxon>
        <taxon>Metazoa</taxon>
        <taxon>Spiralia</taxon>
        <taxon>Gnathifera</taxon>
        <taxon>Rotifera</taxon>
        <taxon>Eurotatoria</taxon>
        <taxon>Bdelloidea</taxon>
        <taxon>Philodinida</taxon>
        <taxon>Philodinidae</taxon>
        <taxon>Didymodactylos</taxon>
    </lineage>
</organism>
<sequence>MLCVDDHVIFPYHDGEWHQAIIVDELREDDAYVVKFRDSEVEWQVSPRQHVQLDGQWEVYITELIQMYKTEMEQQMKARIRSTLSPSVVSDAAAIQDIAPIQSFTVQEGDVVAAQFPHSGHPLYTFAIDPSTAEIAIPQPLPVVTREHERQTLELICIQALGKLYTEKIKRLEAGKSALEQQVKLRQLQMETNQWLFSHLLPVPKTQKVKDMKPKKPKSKKTTAQISRAQKTKRATSHHPLSENHPALHPVALLNSFKSIQPKHQ</sequence>
<comment type="caution">
    <text evidence="2">The sequence shown here is derived from an EMBL/GenBank/DDBJ whole genome shotgun (WGS) entry which is preliminary data.</text>
</comment>
<dbReference type="EMBL" id="CAJOBC010021352">
    <property type="protein sequence ID" value="CAF4050730.1"/>
    <property type="molecule type" value="Genomic_DNA"/>
</dbReference>
<dbReference type="CDD" id="cd04508">
    <property type="entry name" value="Tudor_SF"/>
    <property type="match status" value="1"/>
</dbReference>
<dbReference type="EMBL" id="CAJNOQ010011025">
    <property type="protein sequence ID" value="CAF1266942.1"/>
    <property type="molecule type" value="Genomic_DNA"/>
</dbReference>
<name>A0A815B922_9BILA</name>